<comment type="function">
    <text evidence="4">Metallothioneins have a high content of cysteine residues that bind various heavy metals.</text>
</comment>
<protein>
    <recommendedName>
        <fullName evidence="4">Metallothionein-like protein</fullName>
    </recommendedName>
</protein>
<keyword evidence="3 4" id="KW-0480">Metal-thiolate cluster</keyword>
<dbReference type="Pfam" id="PF01439">
    <property type="entry name" value="Metallothio_2"/>
    <property type="match status" value="1"/>
</dbReference>
<dbReference type="Proteomes" id="UP000823388">
    <property type="component" value="Chromosome 3K"/>
</dbReference>
<sequence>METNERKSKVVVPGSLASILSGHRRAPRRYAAGPILYPSPASPFLITSEAEHKQQEAPHLLQRQFLLVINTRISMACCSGNCGCGAGCKCGTGCGGCKMSPDVEATSTTTTMVIAAATSKA</sequence>
<evidence type="ECO:0000256" key="2">
    <source>
        <dbReference type="ARBA" id="ARBA00022723"/>
    </source>
</evidence>
<evidence type="ECO:0000256" key="4">
    <source>
        <dbReference type="RuleBase" id="RU369052"/>
    </source>
</evidence>
<accession>A0A8T0UP24</accession>
<proteinExistence type="inferred from homology"/>
<keyword evidence="6" id="KW-1185">Reference proteome</keyword>
<dbReference type="PANTHER" id="PTHR33543">
    <property type="entry name" value="METALLOTHIONEIN-LIKE PROTEIN 2A"/>
    <property type="match status" value="1"/>
</dbReference>
<keyword evidence="2 4" id="KW-0479">Metal-binding</keyword>
<dbReference type="PANTHER" id="PTHR33543:SF18">
    <property type="entry name" value="METALLOTHIONEIN-LIKE PROTEIN 2C"/>
    <property type="match status" value="1"/>
</dbReference>
<comment type="similarity">
    <text evidence="1 4">Belongs to the metallothionein superfamily. Type 15 family.</text>
</comment>
<dbReference type="GO" id="GO:0046872">
    <property type="term" value="F:metal ion binding"/>
    <property type="evidence" value="ECO:0007669"/>
    <property type="project" value="UniProtKB-UniRule"/>
</dbReference>
<dbReference type="AlphaFoldDB" id="A0A8T0UP24"/>
<comment type="caution">
    <text evidence="5">The sequence shown here is derived from an EMBL/GenBank/DDBJ whole genome shotgun (WGS) entry which is preliminary data.</text>
</comment>
<reference evidence="5" key="1">
    <citation type="submission" date="2020-05" db="EMBL/GenBank/DDBJ databases">
        <title>WGS assembly of Panicum virgatum.</title>
        <authorList>
            <person name="Lovell J.T."/>
            <person name="Jenkins J."/>
            <person name="Shu S."/>
            <person name="Juenger T.E."/>
            <person name="Schmutz J."/>
        </authorList>
    </citation>
    <scope>NUCLEOTIDE SEQUENCE</scope>
    <source>
        <strain evidence="5">AP13</strain>
    </source>
</reference>
<organism evidence="5 6">
    <name type="scientific">Panicum virgatum</name>
    <name type="common">Blackwell switchgrass</name>
    <dbReference type="NCBI Taxonomy" id="38727"/>
    <lineage>
        <taxon>Eukaryota</taxon>
        <taxon>Viridiplantae</taxon>
        <taxon>Streptophyta</taxon>
        <taxon>Embryophyta</taxon>
        <taxon>Tracheophyta</taxon>
        <taxon>Spermatophyta</taxon>
        <taxon>Magnoliopsida</taxon>
        <taxon>Liliopsida</taxon>
        <taxon>Poales</taxon>
        <taxon>Poaceae</taxon>
        <taxon>PACMAD clade</taxon>
        <taxon>Panicoideae</taxon>
        <taxon>Panicodae</taxon>
        <taxon>Paniceae</taxon>
        <taxon>Panicinae</taxon>
        <taxon>Panicum</taxon>
        <taxon>Panicum sect. Hiantes</taxon>
    </lineage>
</organism>
<evidence type="ECO:0000256" key="3">
    <source>
        <dbReference type="ARBA" id="ARBA00022851"/>
    </source>
</evidence>
<evidence type="ECO:0000256" key="1">
    <source>
        <dbReference type="ARBA" id="ARBA00005802"/>
    </source>
</evidence>
<dbReference type="EMBL" id="CM029041">
    <property type="protein sequence ID" value="KAG2623815.1"/>
    <property type="molecule type" value="Genomic_DNA"/>
</dbReference>
<gene>
    <name evidence="5" type="ORF">PVAP13_3KG081543</name>
</gene>
<name>A0A8T0UP24_PANVG</name>
<evidence type="ECO:0000313" key="6">
    <source>
        <dbReference type="Proteomes" id="UP000823388"/>
    </source>
</evidence>
<dbReference type="InterPro" id="IPR000347">
    <property type="entry name" value="Metalthion_15p"/>
</dbReference>
<evidence type="ECO:0000313" key="5">
    <source>
        <dbReference type="EMBL" id="KAG2623815.1"/>
    </source>
</evidence>